<evidence type="ECO:0000256" key="5">
    <source>
        <dbReference type="ARBA" id="ARBA00022722"/>
    </source>
</evidence>
<dbReference type="InterPro" id="IPR001878">
    <property type="entry name" value="Znf_CCHC"/>
</dbReference>
<feature type="compositionally biased region" description="Polar residues" evidence="13">
    <location>
        <begin position="98"/>
        <end position="108"/>
    </location>
</feature>
<dbReference type="PROSITE" id="PS50878">
    <property type="entry name" value="RT_POL"/>
    <property type="match status" value="1"/>
</dbReference>
<accession>A0A8J6L7J8</accession>
<dbReference type="Gene3D" id="3.30.70.270">
    <property type="match status" value="2"/>
</dbReference>
<keyword evidence="6" id="KW-0064">Aspartyl protease</keyword>
<dbReference type="Pfam" id="PF17919">
    <property type="entry name" value="RT_RNaseH_2"/>
    <property type="match status" value="1"/>
</dbReference>
<dbReference type="GO" id="GO:0003677">
    <property type="term" value="F:DNA binding"/>
    <property type="evidence" value="ECO:0007669"/>
    <property type="project" value="UniProtKB-KW"/>
</dbReference>
<evidence type="ECO:0000313" key="17">
    <source>
        <dbReference type="EMBL" id="KAH0810725.1"/>
    </source>
</evidence>
<evidence type="ECO:0000259" key="15">
    <source>
        <dbReference type="PROSITE" id="PS50878"/>
    </source>
</evidence>
<keyword evidence="8" id="KW-0378">Hydrolase</keyword>
<dbReference type="EMBL" id="JABDTM020027314">
    <property type="protein sequence ID" value="KAH0810725.1"/>
    <property type="molecule type" value="Genomic_DNA"/>
</dbReference>
<dbReference type="GO" id="GO:0004190">
    <property type="term" value="F:aspartic-type endopeptidase activity"/>
    <property type="evidence" value="ECO:0007669"/>
    <property type="project" value="UniProtKB-KW"/>
</dbReference>
<evidence type="ECO:0000256" key="8">
    <source>
        <dbReference type="ARBA" id="ARBA00022801"/>
    </source>
</evidence>
<dbReference type="InterPro" id="IPR036397">
    <property type="entry name" value="RNaseH_sf"/>
</dbReference>
<keyword evidence="2" id="KW-0645">Protease</keyword>
<evidence type="ECO:0000256" key="9">
    <source>
        <dbReference type="ARBA" id="ARBA00022918"/>
    </source>
</evidence>
<evidence type="ECO:0000256" key="6">
    <source>
        <dbReference type="ARBA" id="ARBA00022750"/>
    </source>
</evidence>
<keyword evidence="9" id="KW-0695">RNA-directed DNA polymerase</keyword>
<dbReference type="GO" id="GO:0015074">
    <property type="term" value="P:DNA integration"/>
    <property type="evidence" value="ECO:0007669"/>
    <property type="project" value="InterPro"/>
</dbReference>
<evidence type="ECO:0000259" key="16">
    <source>
        <dbReference type="PROSITE" id="PS50994"/>
    </source>
</evidence>
<protein>
    <recommendedName>
        <fullName evidence="1">RNA-directed DNA polymerase</fullName>
        <ecNumber evidence="1">2.7.7.49</ecNumber>
    </recommendedName>
</protein>
<dbReference type="PANTHER" id="PTHR37984">
    <property type="entry name" value="PROTEIN CBG26694"/>
    <property type="match status" value="1"/>
</dbReference>
<evidence type="ECO:0000259" key="14">
    <source>
        <dbReference type="PROSITE" id="PS50158"/>
    </source>
</evidence>
<gene>
    <name evidence="17" type="ORF">GEV33_012066</name>
</gene>
<dbReference type="InterPro" id="IPR041588">
    <property type="entry name" value="Integrase_H2C2"/>
</dbReference>
<keyword evidence="3" id="KW-0808">Transferase</keyword>
<keyword evidence="12" id="KW-0862">Zinc</keyword>
<dbReference type="FunFam" id="3.10.10.10:FF:000007">
    <property type="entry name" value="Retrovirus-related Pol polyprotein from transposon 17.6-like Protein"/>
    <property type="match status" value="1"/>
</dbReference>
<evidence type="ECO:0000256" key="1">
    <source>
        <dbReference type="ARBA" id="ARBA00012493"/>
    </source>
</evidence>
<keyword evidence="5" id="KW-0540">Nuclease</keyword>
<dbReference type="PANTHER" id="PTHR37984:SF5">
    <property type="entry name" value="PROTEIN NYNRIN-LIKE"/>
    <property type="match status" value="1"/>
</dbReference>
<evidence type="ECO:0000256" key="3">
    <source>
        <dbReference type="ARBA" id="ARBA00022679"/>
    </source>
</evidence>
<dbReference type="Gene3D" id="3.10.10.10">
    <property type="entry name" value="HIV Type 1 Reverse Transcriptase, subunit A, domain 1"/>
    <property type="match status" value="1"/>
</dbReference>
<dbReference type="SUPFAM" id="SSF53098">
    <property type="entry name" value="Ribonuclease H-like"/>
    <property type="match status" value="1"/>
</dbReference>
<dbReference type="AlphaFoldDB" id="A0A8J6L7J8"/>
<feature type="region of interest" description="Disordered" evidence="13">
    <location>
        <begin position="90"/>
        <end position="109"/>
    </location>
</feature>
<evidence type="ECO:0000256" key="13">
    <source>
        <dbReference type="SAM" id="MobiDB-lite"/>
    </source>
</evidence>
<dbReference type="PROSITE" id="PS50994">
    <property type="entry name" value="INTEGRASE"/>
    <property type="match status" value="1"/>
</dbReference>
<evidence type="ECO:0000256" key="4">
    <source>
        <dbReference type="ARBA" id="ARBA00022695"/>
    </source>
</evidence>
<dbReference type="InterPro" id="IPR050951">
    <property type="entry name" value="Retrovirus_Pol_polyprotein"/>
</dbReference>
<dbReference type="InterPro" id="IPR001584">
    <property type="entry name" value="Integrase_cat-core"/>
</dbReference>
<evidence type="ECO:0000256" key="2">
    <source>
        <dbReference type="ARBA" id="ARBA00022670"/>
    </source>
</evidence>
<keyword evidence="10" id="KW-0238">DNA-binding</keyword>
<keyword evidence="7" id="KW-0255">Endonuclease</keyword>
<dbReference type="FunFam" id="3.30.70.270:FF:000023">
    <property type="entry name" value="Pol"/>
    <property type="match status" value="1"/>
</dbReference>
<dbReference type="Pfam" id="PF00098">
    <property type="entry name" value="zf-CCHC"/>
    <property type="match status" value="1"/>
</dbReference>
<dbReference type="Pfam" id="PF17921">
    <property type="entry name" value="Integrase_H2C2"/>
    <property type="match status" value="1"/>
</dbReference>
<evidence type="ECO:0000256" key="10">
    <source>
        <dbReference type="ARBA" id="ARBA00023125"/>
    </source>
</evidence>
<dbReference type="InterPro" id="IPR043128">
    <property type="entry name" value="Rev_trsase/Diguanyl_cyclase"/>
</dbReference>
<dbReference type="Proteomes" id="UP000719412">
    <property type="component" value="Unassembled WGS sequence"/>
</dbReference>
<comment type="caution">
    <text evidence="17">The sequence shown here is derived from an EMBL/GenBank/DDBJ whole genome shotgun (WGS) entry which is preliminary data.</text>
</comment>
<feature type="region of interest" description="Disordered" evidence="13">
    <location>
        <begin position="54"/>
        <end position="78"/>
    </location>
</feature>
<evidence type="ECO:0000256" key="11">
    <source>
        <dbReference type="ARBA" id="ARBA00023268"/>
    </source>
</evidence>
<evidence type="ECO:0000256" key="12">
    <source>
        <dbReference type="PROSITE-ProRule" id="PRU00047"/>
    </source>
</evidence>
<feature type="domain" description="Reverse transcriptase" evidence="15">
    <location>
        <begin position="326"/>
        <end position="505"/>
    </location>
</feature>
<reference evidence="17" key="1">
    <citation type="journal article" date="2020" name="J Insects Food Feed">
        <title>The yellow mealworm (Tenebrio molitor) genome: a resource for the emerging insects as food and feed industry.</title>
        <authorList>
            <person name="Eriksson T."/>
            <person name="Andere A."/>
            <person name="Kelstrup H."/>
            <person name="Emery V."/>
            <person name="Picard C."/>
        </authorList>
    </citation>
    <scope>NUCLEOTIDE SEQUENCE</scope>
    <source>
        <strain evidence="17">Stoneville</strain>
        <tissue evidence="17">Whole head</tissue>
    </source>
</reference>
<dbReference type="PROSITE" id="PS50158">
    <property type="entry name" value="ZF_CCHC"/>
    <property type="match status" value="1"/>
</dbReference>
<evidence type="ECO:0000256" key="7">
    <source>
        <dbReference type="ARBA" id="ARBA00022759"/>
    </source>
</evidence>
<dbReference type="GO" id="GO:0006508">
    <property type="term" value="P:proteolysis"/>
    <property type="evidence" value="ECO:0007669"/>
    <property type="project" value="UniProtKB-KW"/>
</dbReference>
<keyword evidence="12" id="KW-0479">Metal-binding</keyword>
<dbReference type="Pfam" id="PF00665">
    <property type="entry name" value="rve"/>
    <property type="match status" value="1"/>
</dbReference>
<dbReference type="InterPro" id="IPR021109">
    <property type="entry name" value="Peptidase_aspartic_dom_sf"/>
</dbReference>
<dbReference type="InterPro" id="IPR012337">
    <property type="entry name" value="RNaseH-like_sf"/>
</dbReference>
<proteinExistence type="predicted"/>
<reference evidence="17" key="2">
    <citation type="submission" date="2021-08" db="EMBL/GenBank/DDBJ databases">
        <authorList>
            <person name="Eriksson T."/>
        </authorList>
    </citation>
    <scope>NUCLEOTIDE SEQUENCE</scope>
    <source>
        <strain evidence="17">Stoneville</strain>
        <tissue evidence="17">Whole head</tissue>
    </source>
</reference>
<dbReference type="InterPro" id="IPR000477">
    <property type="entry name" value="RT_dom"/>
</dbReference>
<evidence type="ECO:0000313" key="18">
    <source>
        <dbReference type="Proteomes" id="UP000719412"/>
    </source>
</evidence>
<keyword evidence="4" id="KW-0548">Nucleotidyltransferase</keyword>
<dbReference type="Gene3D" id="3.30.420.10">
    <property type="entry name" value="Ribonuclease H-like superfamily/Ribonuclease H"/>
    <property type="match status" value="1"/>
</dbReference>
<feature type="domain" description="CCHC-type" evidence="14">
    <location>
        <begin position="84"/>
        <end position="99"/>
    </location>
</feature>
<dbReference type="InterPro" id="IPR041577">
    <property type="entry name" value="RT_RNaseH_2"/>
</dbReference>
<dbReference type="EC" id="2.7.7.49" evidence="1"/>
<dbReference type="Gene3D" id="1.10.340.70">
    <property type="match status" value="1"/>
</dbReference>
<dbReference type="GO" id="GO:0004519">
    <property type="term" value="F:endonuclease activity"/>
    <property type="evidence" value="ECO:0007669"/>
    <property type="project" value="UniProtKB-KW"/>
</dbReference>
<dbReference type="CDD" id="cd00303">
    <property type="entry name" value="retropepsin_like"/>
    <property type="match status" value="1"/>
</dbReference>
<dbReference type="InterPro" id="IPR043502">
    <property type="entry name" value="DNA/RNA_pol_sf"/>
</dbReference>
<dbReference type="SUPFAM" id="SSF57756">
    <property type="entry name" value="Retrovirus zinc finger-like domains"/>
    <property type="match status" value="1"/>
</dbReference>
<dbReference type="CDD" id="cd09274">
    <property type="entry name" value="RNase_HI_RT_Ty3"/>
    <property type="match status" value="1"/>
</dbReference>
<keyword evidence="18" id="KW-1185">Reference proteome</keyword>
<keyword evidence="11" id="KW-0511">Multifunctional enzyme</keyword>
<dbReference type="Pfam" id="PF00078">
    <property type="entry name" value="RVT_1"/>
    <property type="match status" value="1"/>
</dbReference>
<dbReference type="SUPFAM" id="SSF56672">
    <property type="entry name" value="DNA/RNA polymerases"/>
    <property type="match status" value="1"/>
</dbReference>
<dbReference type="SMART" id="SM00343">
    <property type="entry name" value="ZnF_C2HC"/>
    <property type="match status" value="1"/>
</dbReference>
<dbReference type="GO" id="GO:0003964">
    <property type="term" value="F:RNA-directed DNA polymerase activity"/>
    <property type="evidence" value="ECO:0007669"/>
    <property type="project" value="UniProtKB-KW"/>
</dbReference>
<dbReference type="Gene3D" id="2.40.70.10">
    <property type="entry name" value="Acid Proteases"/>
    <property type="match status" value="1"/>
</dbReference>
<dbReference type="GO" id="GO:0042575">
    <property type="term" value="C:DNA polymerase complex"/>
    <property type="evidence" value="ECO:0007669"/>
    <property type="project" value="UniProtKB-ARBA"/>
</dbReference>
<dbReference type="InterPro" id="IPR036875">
    <property type="entry name" value="Znf_CCHC_sf"/>
</dbReference>
<sequence length="1230" mass="139614">MALINRLKIPMNGEDQVSLIIGAIQDEHLKFAIEASGITDPNVLAMHFKTLDKKETQSKRTDAPQLRPTFRGKTDSQRPQRLTCFQCGRPGHKRKDCTQTGGETSSRNQRQRAIEYNVNYIGDKPNNKFFKPIELSGCTEICFLDLGSSVSLITKALVDKLGLEPVRVGVPVSLKTLHDSTIPVEYKVTALISIDDIAKEIDLYIVDKCVMGVEILVGQNFTELPEIYYKKQGDSLLFREPSRASQSVEEHRKVNVGTNDPKATRQLLALLDEFSMCIANDMSEVGKTSTTEMHIKSTTTQPIAYRPRRYSDSERINIRKIVDKYLRSGIIQESTSPYASPVLLVGKKNGEQRLCVDYRALNKITIKDKYPIPLIEDHLSRLAGYSWFTSLDLYSGYHQIPMARDSIPMTAFVTQDGHYEFLRVPFGLTNAPAVFQRMINTLLGNLRFTKVLIFSDDVLILARSWQESLETLKEVLNIFKRSGLTLRLSKCYFLKTKIEYLGFEVSESGIQPTNRQIEAVSEFPVPTTVHQLRQFIGLTSYFRRFISNYAVKSKPLTELLKKDVPWLWGEKQIEAFKTLKDYLVSKPILALYDQNLETRLYTDASAIGIAGILVQVRDNRENVVAYFSRHTTLNEHKYHSFELETLAIVSSVKRFRQYLLGRPFTIITDCAAVRATFSKSEVNPRVGRWVLELNEYNFTIIHRGNQQMRHVDALSRNPPTPEPAVHVVTISEEDWLLAAQQGDKELHRVREILESGEWEDNKNIFRDYALKGGKVCKITNYGLRWVVPKAAKFQILRMAHDDAGHFAFDKTYELISRQYWFPRMRRFIKKYIDNCLNCIYFKTPAGKPQGSLHPIPKIAVPFHTVHIDHVGPFVKSRQGNTEVLVAVDAFTKFVLLYPVKTTRAKHVVRALKDLTKNFGAPHRIISDGAKSFVGKVFTNFCRKRKIHHYVNAPSVPRANGQVERYNRTLLSALATMGADVDDDQWDENIDNIQLGMNGTINRAIGVTPSEALMGIRVSANRMLEPGVDPVVDVTKVREAIAEKTTSYQAAQKLQFDSKRALSRSYSEGDLVMTKIVSHPATGQSKKLLPKWRGPFRITEARDAPNFDIAEWLPWTISGPGSSSHSWWTNRIGELGIKASTARVPDREGIRGELAFNNEISQSLYLVSDCDLYALSSFSPQTGNPPSEDTLRVRNGRVVGNLPCRWGEERKEREKSGKRAFEVWFLAGEVT</sequence>
<keyword evidence="12" id="KW-0863">Zinc-finger</keyword>
<organism evidence="17 18">
    <name type="scientific">Tenebrio molitor</name>
    <name type="common">Yellow mealworm beetle</name>
    <dbReference type="NCBI Taxonomy" id="7067"/>
    <lineage>
        <taxon>Eukaryota</taxon>
        <taxon>Metazoa</taxon>
        <taxon>Ecdysozoa</taxon>
        <taxon>Arthropoda</taxon>
        <taxon>Hexapoda</taxon>
        <taxon>Insecta</taxon>
        <taxon>Pterygota</taxon>
        <taxon>Neoptera</taxon>
        <taxon>Endopterygota</taxon>
        <taxon>Coleoptera</taxon>
        <taxon>Polyphaga</taxon>
        <taxon>Cucujiformia</taxon>
        <taxon>Tenebrionidae</taxon>
        <taxon>Tenebrio</taxon>
    </lineage>
</organism>
<dbReference type="CDD" id="cd01647">
    <property type="entry name" value="RT_LTR"/>
    <property type="match status" value="1"/>
</dbReference>
<name>A0A8J6L7J8_TENMO</name>
<dbReference type="GO" id="GO:0008270">
    <property type="term" value="F:zinc ion binding"/>
    <property type="evidence" value="ECO:0007669"/>
    <property type="project" value="UniProtKB-KW"/>
</dbReference>
<feature type="domain" description="Integrase catalytic" evidence="16">
    <location>
        <begin position="857"/>
        <end position="1016"/>
    </location>
</feature>